<feature type="transmembrane region" description="Helical" evidence="9">
    <location>
        <begin position="227"/>
        <end position="250"/>
    </location>
</feature>
<evidence type="ECO:0000256" key="8">
    <source>
        <dbReference type="ARBA" id="ARBA00023136"/>
    </source>
</evidence>
<feature type="transmembrane region" description="Helical" evidence="9">
    <location>
        <begin position="270"/>
        <end position="300"/>
    </location>
</feature>
<dbReference type="PANTHER" id="PTHR30588:SF0">
    <property type="entry name" value="BRANCHED-CHAIN AMINO ACID PERMEASE BRNQ"/>
    <property type="match status" value="1"/>
</dbReference>
<sequence>MLKSHTRAFSVGMAMFSMFFGAGNIVFPLLLGRDYGNESFFAFLGFISTAVLLPLFGVIAMLLYDGNYKTFFLRLGKIPGWLLIALFVSILGPFGASPRIIAVSYATIHLYFPQISLLPFSAAFCILIFLLVIKRSNLLNIMGNILSPILLALLVMTIVFGFIGHATAPQFDVAKLHAVTEGIIWGYNTLDFVAALFYSSIVIYALKKGRKIEGKDPLLPSYTEKKGRVAIALKGGILAAFLLMVIYAGLISIASFKAASLSSVANPAELLGAIVVSFLGTSGGSIVIATLFFACITTVVAEVVVFSDALHYELFKKRMPYLFSIFVTLAISFAFSNLDFAGISKILTPIVEVIYPAAITLAICNVAYKIWGFERVKVPVFVVFAVTLFVFALG</sequence>
<comment type="similarity">
    <text evidence="2">Belongs to the branched chain amino acid transporter family.</text>
</comment>
<reference evidence="10 11" key="1">
    <citation type="submission" date="2021-02" db="EMBL/GenBank/DDBJ databases">
        <title>Activity-based single-cell genomes from oceanic crustal fluid captures similar information to metagenomic and metatranscriptomic surveys with orders of magnitude less sampling.</title>
        <authorList>
            <person name="D'Angelo T.S."/>
            <person name="Orcutt B.N."/>
        </authorList>
    </citation>
    <scope>NUCLEOTIDE SEQUENCE [LARGE SCALE GENOMIC DNA]</scope>
    <source>
        <strain evidence="10">AH-315-G07</strain>
    </source>
</reference>
<keyword evidence="6" id="KW-0029">Amino-acid transport</keyword>
<keyword evidence="8 9" id="KW-0472">Membrane</keyword>
<feature type="transmembrane region" description="Helical" evidence="9">
    <location>
        <begin position="184"/>
        <end position="206"/>
    </location>
</feature>
<proteinExistence type="inferred from homology"/>
<keyword evidence="4" id="KW-1003">Cell membrane</keyword>
<dbReference type="EMBL" id="JAFITR010000066">
    <property type="protein sequence ID" value="MBN4067109.1"/>
    <property type="molecule type" value="Genomic_DNA"/>
</dbReference>
<accession>A0ABS3AUB6</accession>
<evidence type="ECO:0000313" key="11">
    <source>
        <dbReference type="Proteomes" id="UP000722121"/>
    </source>
</evidence>
<evidence type="ECO:0000256" key="5">
    <source>
        <dbReference type="ARBA" id="ARBA00022692"/>
    </source>
</evidence>
<name>A0ABS3AUB6_9BACT</name>
<evidence type="ECO:0000256" key="9">
    <source>
        <dbReference type="SAM" id="Phobius"/>
    </source>
</evidence>
<dbReference type="InterPro" id="IPR004685">
    <property type="entry name" value="Brnchd-chn_aa_trnsp_Livcs"/>
</dbReference>
<comment type="caution">
    <text evidence="10">The sequence shown here is derived from an EMBL/GenBank/DDBJ whole genome shotgun (WGS) entry which is preliminary data.</text>
</comment>
<protein>
    <submittedName>
        <fullName evidence="10">Branched-chain amino acid transport system II carrier protein</fullName>
    </submittedName>
</protein>
<evidence type="ECO:0000256" key="2">
    <source>
        <dbReference type="ARBA" id="ARBA00008540"/>
    </source>
</evidence>
<keyword evidence="7 9" id="KW-1133">Transmembrane helix</keyword>
<gene>
    <name evidence="10" type="ORF">JYU14_03395</name>
</gene>
<feature type="transmembrane region" description="Helical" evidence="9">
    <location>
        <begin position="376"/>
        <end position="393"/>
    </location>
</feature>
<feature type="transmembrane region" description="Helical" evidence="9">
    <location>
        <begin position="321"/>
        <end position="340"/>
    </location>
</feature>
<keyword evidence="11" id="KW-1185">Reference proteome</keyword>
<dbReference type="PANTHER" id="PTHR30588">
    <property type="entry name" value="BRANCHED-CHAIN AMINO ACID TRANSPORT SYSTEM 2 CARRIER PROTEIN"/>
    <property type="match status" value="1"/>
</dbReference>
<evidence type="ECO:0000256" key="6">
    <source>
        <dbReference type="ARBA" id="ARBA00022970"/>
    </source>
</evidence>
<comment type="subcellular location">
    <subcellularLocation>
        <location evidence="1">Cell membrane</location>
        <topology evidence="1">Multi-pass membrane protein</topology>
    </subcellularLocation>
</comment>
<dbReference type="Proteomes" id="UP000722121">
    <property type="component" value="Unassembled WGS sequence"/>
</dbReference>
<feature type="transmembrane region" description="Helical" evidence="9">
    <location>
        <begin position="111"/>
        <end position="133"/>
    </location>
</feature>
<keyword evidence="3" id="KW-0813">Transport</keyword>
<evidence type="ECO:0000256" key="7">
    <source>
        <dbReference type="ARBA" id="ARBA00022989"/>
    </source>
</evidence>
<evidence type="ECO:0000313" key="10">
    <source>
        <dbReference type="EMBL" id="MBN4067109.1"/>
    </source>
</evidence>
<feature type="transmembrane region" description="Helical" evidence="9">
    <location>
        <begin position="43"/>
        <end position="64"/>
    </location>
</feature>
<dbReference type="Pfam" id="PF05525">
    <property type="entry name" value="Branch_AA_trans"/>
    <property type="match status" value="1"/>
</dbReference>
<feature type="transmembrane region" description="Helical" evidence="9">
    <location>
        <begin position="145"/>
        <end position="164"/>
    </location>
</feature>
<keyword evidence="5 9" id="KW-0812">Transmembrane</keyword>
<evidence type="ECO:0000256" key="4">
    <source>
        <dbReference type="ARBA" id="ARBA00022475"/>
    </source>
</evidence>
<feature type="transmembrane region" description="Helical" evidence="9">
    <location>
        <begin position="346"/>
        <end position="364"/>
    </location>
</feature>
<evidence type="ECO:0000256" key="1">
    <source>
        <dbReference type="ARBA" id="ARBA00004651"/>
    </source>
</evidence>
<evidence type="ECO:0000256" key="3">
    <source>
        <dbReference type="ARBA" id="ARBA00022448"/>
    </source>
</evidence>
<feature type="transmembrane region" description="Helical" evidence="9">
    <location>
        <begin position="12"/>
        <end position="31"/>
    </location>
</feature>
<feature type="transmembrane region" description="Helical" evidence="9">
    <location>
        <begin position="71"/>
        <end position="91"/>
    </location>
</feature>
<organism evidence="10 11">
    <name type="scientific">Simkania negevensis</name>
    <dbReference type="NCBI Taxonomy" id="83561"/>
    <lineage>
        <taxon>Bacteria</taxon>
        <taxon>Pseudomonadati</taxon>
        <taxon>Chlamydiota</taxon>
        <taxon>Chlamydiia</taxon>
        <taxon>Parachlamydiales</taxon>
        <taxon>Simkaniaceae</taxon>
        <taxon>Simkania</taxon>
    </lineage>
</organism>